<dbReference type="EMBL" id="SSDS01000075">
    <property type="protein sequence ID" value="TXG76367.1"/>
    <property type="molecule type" value="Genomic_DNA"/>
</dbReference>
<keyword evidence="1" id="KW-0479">Metal-binding</keyword>
<evidence type="ECO:0000256" key="3">
    <source>
        <dbReference type="ARBA" id="ARBA00023008"/>
    </source>
</evidence>
<feature type="domain" description="Plastocyanin-like" evidence="5">
    <location>
        <begin position="431"/>
        <end position="541"/>
    </location>
</feature>
<evidence type="ECO:0000313" key="8">
    <source>
        <dbReference type="Proteomes" id="UP000321026"/>
    </source>
</evidence>
<dbReference type="InterPro" id="IPR011707">
    <property type="entry name" value="Cu-oxidase-like_N"/>
</dbReference>
<name>A0A5C7J4H3_9BACT</name>
<keyword evidence="2" id="KW-0560">Oxidoreductase</keyword>
<sequence>MSNKKIILGSITVVILGSLAWYSMADRQDRIGSAEKSGANLSTPPSVETKQAAPSSIIDLKDGQSIDLAITPVKKTIAGRVVKMLGYNGSLPGPTLRVPEGSEITVNLKNDGDIATTLHAHGVRMDNPFDGVPGVTQKEIGIGESFSYKLKFSDPGVFWYHPHVRTDYALESGLYANIIVTPKDTAYWAPVNREIPLMLDDIALDDKGMLPFDAKVANHTLMGRFGNVMLVNGETNYQLQAKQGEVVRLYLTNAANTRLFNFALPGAKMKLVGADVGKYEKETFVDQIMIAPGERRVVDVFFEKSGEYAMKHQTPDKEYALGKVSVSSEPANPSYSNEFSVVRTNGAVVSELEGLMNTYLSKTPDKSLNLSLDMTSEMRKGMPSGMHSMGSGGMAMSDKGMGMGDDGDALEWDDTMSGMNAQSTSAMMKWKLVDKTSGKVNMDIKDWNFQVGDRVKIRIFNDPQSMHPMQHPVHFHGQRLMVLSTNGIRNENPVWADTVLVAKGDTVDILLDATNPGTWMAHCHILEHAESGMMFSYTVGKGN</sequence>
<dbReference type="CDD" id="cd13861">
    <property type="entry name" value="CuRO_1_CumA_like"/>
    <property type="match status" value="1"/>
</dbReference>
<dbReference type="Pfam" id="PF00394">
    <property type="entry name" value="Cu-oxidase"/>
    <property type="match status" value="1"/>
</dbReference>
<dbReference type="Pfam" id="PF07732">
    <property type="entry name" value="Cu-oxidase_3"/>
    <property type="match status" value="1"/>
</dbReference>
<keyword evidence="3" id="KW-0186">Copper</keyword>
<dbReference type="InterPro" id="IPR045087">
    <property type="entry name" value="Cu-oxidase_fam"/>
</dbReference>
<dbReference type="Gene3D" id="2.60.40.420">
    <property type="entry name" value="Cupredoxins - blue copper proteins"/>
    <property type="match status" value="3"/>
</dbReference>
<dbReference type="Proteomes" id="UP000321026">
    <property type="component" value="Unassembled WGS sequence"/>
</dbReference>
<dbReference type="GO" id="GO:0016491">
    <property type="term" value="F:oxidoreductase activity"/>
    <property type="evidence" value="ECO:0007669"/>
    <property type="project" value="UniProtKB-KW"/>
</dbReference>
<evidence type="ECO:0000259" key="6">
    <source>
        <dbReference type="Pfam" id="PF07732"/>
    </source>
</evidence>
<feature type="domain" description="Plastocyanin-like" evidence="6">
    <location>
        <begin position="73"/>
        <end position="183"/>
    </location>
</feature>
<dbReference type="PANTHER" id="PTHR11709">
    <property type="entry name" value="MULTI-COPPER OXIDASE"/>
    <property type="match status" value="1"/>
</dbReference>
<dbReference type="PROSITE" id="PS00080">
    <property type="entry name" value="MULTICOPPER_OXIDASE2"/>
    <property type="match status" value="1"/>
</dbReference>
<dbReference type="InterPro" id="IPR011706">
    <property type="entry name" value="Cu-oxidase_C"/>
</dbReference>
<dbReference type="InterPro" id="IPR001117">
    <property type="entry name" value="Cu-oxidase_2nd"/>
</dbReference>
<gene>
    <name evidence="7" type="ORF">E6Q11_04810</name>
</gene>
<comment type="caution">
    <text evidence="7">The sequence shown here is derived from an EMBL/GenBank/DDBJ whole genome shotgun (WGS) entry which is preliminary data.</text>
</comment>
<feature type="domain" description="Plastocyanin-like" evidence="4">
    <location>
        <begin position="228"/>
        <end position="312"/>
    </location>
</feature>
<dbReference type="SUPFAM" id="SSF49503">
    <property type="entry name" value="Cupredoxins"/>
    <property type="match status" value="3"/>
</dbReference>
<evidence type="ECO:0000256" key="1">
    <source>
        <dbReference type="ARBA" id="ARBA00022723"/>
    </source>
</evidence>
<evidence type="ECO:0000259" key="4">
    <source>
        <dbReference type="Pfam" id="PF00394"/>
    </source>
</evidence>
<reference evidence="7 8" key="1">
    <citation type="submission" date="2018-09" db="EMBL/GenBank/DDBJ databases">
        <title>Metagenome Assembled Genomes from an Advanced Water Purification Facility.</title>
        <authorList>
            <person name="Stamps B.W."/>
            <person name="Spear J.R."/>
        </authorList>
    </citation>
    <scope>NUCLEOTIDE SEQUENCE [LARGE SCALE GENOMIC DNA]</scope>
    <source>
        <strain evidence="7">Bin_63_2</strain>
    </source>
</reference>
<proteinExistence type="predicted"/>
<dbReference type="GO" id="GO:0005507">
    <property type="term" value="F:copper ion binding"/>
    <property type="evidence" value="ECO:0007669"/>
    <property type="project" value="InterPro"/>
</dbReference>
<evidence type="ECO:0000259" key="5">
    <source>
        <dbReference type="Pfam" id="PF07731"/>
    </source>
</evidence>
<accession>A0A5C7J4H3</accession>
<dbReference type="CDD" id="cd04207">
    <property type="entry name" value="CuRO_3_LCC_like"/>
    <property type="match status" value="1"/>
</dbReference>
<evidence type="ECO:0000313" key="7">
    <source>
        <dbReference type="EMBL" id="TXG76367.1"/>
    </source>
</evidence>
<evidence type="ECO:0000256" key="2">
    <source>
        <dbReference type="ARBA" id="ARBA00023002"/>
    </source>
</evidence>
<dbReference type="PANTHER" id="PTHR11709:SF394">
    <property type="entry name" value="FI03373P-RELATED"/>
    <property type="match status" value="1"/>
</dbReference>
<dbReference type="Pfam" id="PF07731">
    <property type="entry name" value="Cu-oxidase_2"/>
    <property type="match status" value="1"/>
</dbReference>
<organism evidence="7 8">
    <name type="scientific">Candidatus Dojkabacteria bacterium</name>
    <dbReference type="NCBI Taxonomy" id="2099670"/>
    <lineage>
        <taxon>Bacteria</taxon>
        <taxon>Candidatus Dojkabacteria</taxon>
    </lineage>
</organism>
<protein>
    <submittedName>
        <fullName evidence="7">Multicopper oxidase family protein</fullName>
    </submittedName>
</protein>
<dbReference type="AlphaFoldDB" id="A0A5C7J4H3"/>
<dbReference type="InterPro" id="IPR008972">
    <property type="entry name" value="Cupredoxin"/>
</dbReference>
<dbReference type="InterPro" id="IPR002355">
    <property type="entry name" value="Cu_oxidase_Cu_BS"/>
</dbReference>